<dbReference type="PANTHER" id="PTHR23189">
    <property type="entry name" value="RNA RECOGNITION MOTIF-CONTAINING"/>
    <property type="match status" value="1"/>
</dbReference>
<dbReference type="Pfam" id="PF08075">
    <property type="entry name" value="NOPS"/>
    <property type="match status" value="1"/>
</dbReference>
<keyword evidence="2 3" id="KW-0694">RNA-binding</keyword>
<keyword evidence="1" id="KW-0677">Repeat</keyword>
<dbReference type="PROSITE" id="PS50102">
    <property type="entry name" value="RRM"/>
    <property type="match status" value="2"/>
</dbReference>
<dbReference type="EMBL" id="JABFTP020000001">
    <property type="protein sequence ID" value="KAL3265983.1"/>
    <property type="molecule type" value="Genomic_DNA"/>
</dbReference>
<evidence type="ECO:0000256" key="4">
    <source>
        <dbReference type="SAM" id="Coils"/>
    </source>
</evidence>
<feature type="region of interest" description="Disordered" evidence="5">
    <location>
        <begin position="465"/>
        <end position="497"/>
    </location>
</feature>
<dbReference type="Gene3D" id="6.10.250.1170">
    <property type="match status" value="1"/>
</dbReference>
<dbReference type="SUPFAM" id="SSF54928">
    <property type="entry name" value="RNA-binding domain, RBD"/>
    <property type="match status" value="1"/>
</dbReference>
<gene>
    <name evidence="7" type="ORF">HHI36_010172</name>
</gene>
<dbReference type="InterPro" id="IPR035979">
    <property type="entry name" value="RBD_domain_sf"/>
</dbReference>
<evidence type="ECO:0000259" key="6">
    <source>
        <dbReference type="PROSITE" id="PS50102"/>
    </source>
</evidence>
<feature type="compositionally biased region" description="Basic and acidic residues" evidence="5">
    <location>
        <begin position="32"/>
        <end position="44"/>
    </location>
</feature>
<feature type="compositionally biased region" description="Basic and acidic residues" evidence="5">
    <location>
        <begin position="468"/>
        <end position="494"/>
    </location>
</feature>
<feature type="region of interest" description="Disordered" evidence="5">
    <location>
        <begin position="1"/>
        <end position="113"/>
    </location>
</feature>
<evidence type="ECO:0000256" key="2">
    <source>
        <dbReference type="ARBA" id="ARBA00022884"/>
    </source>
</evidence>
<name>A0ABD2MI26_9CUCU</name>
<evidence type="ECO:0000256" key="3">
    <source>
        <dbReference type="PROSITE-ProRule" id="PRU00176"/>
    </source>
</evidence>
<sequence length="583" mass="68091">MDSNVETVDAVDAKVESSEVPDDGTPNIKPIIDNDRKENGREKQGGTPNFRRGGKFGNRNENRNSGGGRRPFGGPSDDWEQGGNKGVRNFGTKREHPSGQNLGGPRDFGGQERDHINNRVEQGGWNSSEYIREKLFEMSGPTLELPPLDMKEMKFNGRNRLYVGNIPQALSEEDIQKMFSEYGEINDIFINHDKHFAFVIYDYHSNAERAKHELDGKVINNNDRQLKIRYSPKATTVKVTNLPPTVSNELLYHAFSVFGDIERAIVLIDERGRSTGTGEIDFVRKKSATQAVKECTEGCFFLTNSLRPCIAEFYEPILDTDGYSEKRIQWRNNEFLKDREVGPWLAKPDSFEFDFGIKWKQIRELYKQKEDALKKELLIEEEKLYAQMGFVKYQYETQMLKKQLEEREMYWEQQKAELEKKERMAEELRMRNDEELRRREEQIKARLVRHEEDLKLRQKEASYYQQDRQYDQRGERWAETRNDARSDQRPDGAAREGYWQREAPILADDVVSQGSRGRSTFLEEPGQVWKRLDEEGVGGGDELFQRRPPTVGEEIPPEMDYAVQGQWKRTWNEDYHYGKRGRY</sequence>
<dbReference type="InterPro" id="IPR012975">
    <property type="entry name" value="NOPS"/>
</dbReference>
<dbReference type="GO" id="GO:0003723">
    <property type="term" value="F:RNA binding"/>
    <property type="evidence" value="ECO:0007669"/>
    <property type="project" value="UniProtKB-UniRule"/>
</dbReference>
<proteinExistence type="predicted"/>
<dbReference type="FunFam" id="3.30.70.330:FF:000043">
    <property type="entry name" value="paraspeckle component 1 isoform X1"/>
    <property type="match status" value="1"/>
</dbReference>
<protein>
    <recommendedName>
        <fullName evidence="6">RRM domain-containing protein</fullName>
    </recommendedName>
</protein>
<dbReference type="Pfam" id="PF00076">
    <property type="entry name" value="RRM_1"/>
    <property type="match status" value="2"/>
</dbReference>
<keyword evidence="4" id="KW-0175">Coiled coil</keyword>
<evidence type="ECO:0000256" key="1">
    <source>
        <dbReference type="ARBA" id="ARBA00022737"/>
    </source>
</evidence>
<dbReference type="AlphaFoldDB" id="A0ABD2MI26"/>
<dbReference type="InterPro" id="IPR000504">
    <property type="entry name" value="RRM_dom"/>
</dbReference>
<dbReference type="Gene3D" id="3.30.70.330">
    <property type="match status" value="2"/>
</dbReference>
<dbReference type="SMART" id="SM00360">
    <property type="entry name" value="RRM"/>
    <property type="match status" value="2"/>
</dbReference>
<feature type="domain" description="RRM" evidence="6">
    <location>
        <begin position="235"/>
        <end position="316"/>
    </location>
</feature>
<evidence type="ECO:0000313" key="7">
    <source>
        <dbReference type="EMBL" id="KAL3265983.1"/>
    </source>
</evidence>
<feature type="coiled-coil region" evidence="4">
    <location>
        <begin position="363"/>
        <end position="453"/>
    </location>
</feature>
<comment type="caution">
    <text evidence="7">The sequence shown here is derived from an EMBL/GenBank/DDBJ whole genome shotgun (WGS) entry which is preliminary data.</text>
</comment>
<dbReference type="Proteomes" id="UP001516400">
    <property type="component" value="Unassembled WGS sequence"/>
</dbReference>
<organism evidence="7 8">
    <name type="scientific">Cryptolaemus montrouzieri</name>
    <dbReference type="NCBI Taxonomy" id="559131"/>
    <lineage>
        <taxon>Eukaryota</taxon>
        <taxon>Metazoa</taxon>
        <taxon>Ecdysozoa</taxon>
        <taxon>Arthropoda</taxon>
        <taxon>Hexapoda</taxon>
        <taxon>Insecta</taxon>
        <taxon>Pterygota</taxon>
        <taxon>Neoptera</taxon>
        <taxon>Endopterygota</taxon>
        <taxon>Coleoptera</taxon>
        <taxon>Polyphaga</taxon>
        <taxon>Cucujiformia</taxon>
        <taxon>Coccinelloidea</taxon>
        <taxon>Coccinellidae</taxon>
        <taxon>Scymninae</taxon>
        <taxon>Scymnini</taxon>
        <taxon>Cryptolaemus</taxon>
    </lineage>
</organism>
<dbReference type="InterPro" id="IPR012677">
    <property type="entry name" value="Nucleotide-bd_a/b_plait_sf"/>
</dbReference>
<feature type="domain" description="RRM" evidence="6">
    <location>
        <begin position="159"/>
        <end position="233"/>
    </location>
</feature>
<keyword evidence="8" id="KW-1185">Reference proteome</keyword>
<reference evidence="7 8" key="1">
    <citation type="journal article" date="2021" name="BMC Biol.">
        <title>Horizontally acquired antibacterial genes associated with adaptive radiation of ladybird beetles.</title>
        <authorList>
            <person name="Li H.S."/>
            <person name="Tang X.F."/>
            <person name="Huang Y.H."/>
            <person name="Xu Z.Y."/>
            <person name="Chen M.L."/>
            <person name="Du X.Y."/>
            <person name="Qiu B.Y."/>
            <person name="Chen P.T."/>
            <person name="Zhang W."/>
            <person name="Slipinski A."/>
            <person name="Escalona H.E."/>
            <person name="Waterhouse R.M."/>
            <person name="Zwick A."/>
            <person name="Pang H."/>
        </authorList>
    </citation>
    <scope>NUCLEOTIDE SEQUENCE [LARGE SCALE GENOMIC DNA]</scope>
    <source>
        <strain evidence="7">SYSU2018</strain>
    </source>
</reference>
<evidence type="ECO:0000256" key="5">
    <source>
        <dbReference type="SAM" id="MobiDB-lite"/>
    </source>
</evidence>
<evidence type="ECO:0000313" key="8">
    <source>
        <dbReference type="Proteomes" id="UP001516400"/>
    </source>
</evidence>
<accession>A0ABD2MI26</accession>